<dbReference type="Pfam" id="PF19701">
    <property type="entry name" value="DUF6199"/>
    <property type="match status" value="1"/>
</dbReference>
<accession>A0A5S5C1G2</accession>
<feature type="domain" description="DUF6199" evidence="2">
    <location>
        <begin position="3"/>
        <end position="67"/>
    </location>
</feature>
<evidence type="ECO:0000313" key="3">
    <source>
        <dbReference type="EMBL" id="TYP73271.1"/>
    </source>
</evidence>
<gene>
    <name evidence="3" type="ORF">BCM02_107255</name>
</gene>
<evidence type="ECO:0000313" key="4">
    <source>
        <dbReference type="Proteomes" id="UP000323257"/>
    </source>
</evidence>
<proteinExistence type="predicted"/>
<keyword evidence="1" id="KW-0472">Membrane</keyword>
<dbReference type="Proteomes" id="UP000323257">
    <property type="component" value="Unassembled WGS sequence"/>
</dbReference>
<evidence type="ECO:0000259" key="2">
    <source>
        <dbReference type="Pfam" id="PF19701"/>
    </source>
</evidence>
<protein>
    <recommendedName>
        <fullName evidence="2">DUF6199 domain-containing protein</fullName>
    </recommendedName>
</protein>
<reference evidence="3 4" key="1">
    <citation type="submission" date="2019-07" db="EMBL/GenBank/DDBJ databases">
        <title>Genomic Encyclopedia of Type Strains, Phase III (KMG-III): the genomes of soil and plant-associated and newly described type strains.</title>
        <authorList>
            <person name="Whitman W."/>
        </authorList>
    </citation>
    <scope>NUCLEOTIDE SEQUENCE [LARGE SCALE GENOMIC DNA]</scope>
    <source>
        <strain evidence="3 4">BL24</strain>
    </source>
</reference>
<comment type="caution">
    <text evidence="3">The sequence shown here is derived from an EMBL/GenBank/DDBJ whole genome shotgun (WGS) entry which is preliminary data.</text>
</comment>
<evidence type="ECO:0000256" key="1">
    <source>
        <dbReference type="SAM" id="Phobius"/>
    </source>
</evidence>
<keyword evidence="1" id="KW-1133">Transmembrane helix</keyword>
<feature type="transmembrane region" description="Helical" evidence="1">
    <location>
        <begin position="50"/>
        <end position="71"/>
    </location>
</feature>
<dbReference type="AlphaFoldDB" id="A0A5S5C1G2"/>
<keyword evidence="4" id="KW-1185">Reference proteome</keyword>
<keyword evidence="1" id="KW-0812">Transmembrane</keyword>
<dbReference type="InterPro" id="IPR045679">
    <property type="entry name" value="DUF6199"/>
</dbReference>
<sequence>MGLGIAFLLLGVLFTFFPRVTHYISSFKLHISKEGFTARGDKIGTIQLILTRTIGIVFLLVSSLFLVYYFIEALS</sequence>
<name>A0A5S5C1G2_9BACL</name>
<dbReference type="EMBL" id="VNHS01000007">
    <property type="protein sequence ID" value="TYP73271.1"/>
    <property type="molecule type" value="Genomic_DNA"/>
</dbReference>
<organism evidence="3 4">
    <name type="scientific">Paenibacillus methanolicus</name>
    <dbReference type="NCBI Taxonomy" id="582686"/>
    <lineage>
        <taxon>Bacteria</taxon>
        <taxon>Bacillati</taxon>
        <taxon>Bacillota</taxon>
        <taxon>Bacilli</taxon>
        <taxon>Bacillales</taxon>
        <taxon>Paenibacillaceae</taxon>
        <taxon>Paenibacillus</taxon>
    </lineage>
</organism>